<dbReference type="Proteomes" id="UP000237271">
    <property type="component" value="Unassembled WGS sequence"/>
</dbReference>
<dbReference type="OrthoDB" id="128557at2759"/>
<dbReference type="AlphaFoldDB" id="A0A2P4YG38"/>
<feature type="compositionally biased region" description="Basic and acidic residues" evidence="5">
    <location>
        <begin position="336"/>
        <end position="345"/>
    </location>
</feature>
<dbReference type="InterPro" id="IPR007527">
    <property type="entry name" value="Znf_SWIM"/>
</dbReference>
<organism evidence="7 8">
    <name type="scientific">Phytophthora palmivora</name>
    <dbReference type="NCBI Taxonomy" id="4796"/>
    <lineage>
        <taxon>Eukaryota</taxon>
        <taxon>Sar</taxon>
        <taxon>Stramenopiles</taxon>
        <taxon>Oomycota</taxon>
        <taxon>Peronosporomycetes</taxon>
        <taxon>Peronosporales</taxon>
        <taxon>Peronosporaceae</taxon>
        <taxon>Phytophthora</taxon>
    </lineage>
</organism>
<comment type="caution">
    <text evidence="7">The sequence shown here is derived from an EMBL/GenBank/DDBJ whole genome shotgun (WGS) entry which is preliminary data.</text>
</comment>
<gene>
    <name evidence="7" type="ORF">PHPALM_6063</name>
</gene>
<feature type="region of interest" description="Disordered" evidence="5">
    <location>
        <begin position="304"/>
        <end position="345"/>
    </location>
</feature>
<evidence type="ECO:0000313" key="7">
    <source>
        <dbReference type="EMBL" id="POM76669.1"/>
    </source>
</evidence>
<sequence length="530" mass="59596">MFERWGETLTMDFTHGTNNLGYHLVYIATRVSNSICCFCIGSLVVTTATGRGFPVVDSICLNVYAVTIKTILDYFKEKNPMWSNVSNQTFTCHDMDWTCTCLFFRSNHLPCCHLMHVASRGHEFKMLPVMSIPSRWSTFAALSVKEGIISASNALQRIVNMTELKLQKGRLRLPDGTYDEAHKFNYDAAVNQLPNTEKQVVFVRLRRYKKANQVVLSSAEKYSYAKAMLEPLLQHLSELSNADFYQELSAWKEAVKIGIRRKNKDSSSKDEGNINAAESGMYSMLDPADAMGTVSIMESLETSGSENCVDGCSDDDEIPPTQPATAEVPPLSHRLTSNDKLEGNPEKASAAFPFATEAGDYLKSNDENPSNDSKVSADSSMPMRQVDIISVSKPKGRGRSRSTSKQLRQTKLITRLAVHKYPCELTVPLDQFVIWARNTDNIKYVAEMVDKYPVQLEDAYLRSRTIQVGWEVLRPTMYMHTFVTPIDLMRSMEAAIKTARIEQKEPYPLEARIKQQGVVLDLVASIDPKL</sequence>
<dbReference type="Pfam" id="PF21056">
    <property type="entry name" value="ZSWIM1-3_RNaseH-like"/>
    <property type="match status" value="1"/>
</dbReference>
<protein>
    <recommendedName>
        <fullName evidence="6">SWIM-type domain-containing protein</fullName>
    </recommendedName>
</protein>
<keyword evidence="8" id="KW-1185">Reference proteome</keyword>
<dbReference type="EMBL" id="NCKW01003405">
    <property type="protein sequence ID" value="POM76669.1"/>
    <property type="molecule type" value="Genomic_DNA"/>
</dbReference>
<dbReference type="SMART" id="SM00575">
    <property type="entry name" value="ZnF_PMZ"/>
    <property type="match status" value="1"/>
</dbReference>
<evidence type="ECO:0000256" key="1">
    <source>
        <dbReference type="ARBA" id="ARBA00022723"/>
    </source>
</evidence>
<feature type="region of interest" description="Disordered" evidence="5">
    <location>
        <begin position="360"/>
        <end position="381"/>
    </location>
</feature>
<dbReference type="InterPro" id="IPR048324">
    <property type="entry name" value="ZSWIM1-3_RNaseH-like"/>
</dbReference>
<feature type="domain" description="SWIM-type" evidence="6">
    <location>
        <begin position="90"/>
        <end position="122"/>
    </location>
</feature>
<dbReference type="GO" id="GO:0008270">
    <property type="term" value="F:zinc ion binding"/>
    <property type="evidence" value="ECO:0007669"/>
    <property type="project" value="UniProtKB-KW"/>
</dbReference>
<accession>A0A2P4YG38</accession>
<evidence type="ECO:0000256" key="4">
    <source>
        <dbReference type="PROSITE-ProRule" id="PRU00325"/>
    </source>
</evidence>
<evidence type="ECO:0000259" key="6">
    <source>
        <dbReference type="PROSITE" id="PS50966"/>
    </source>
</evidence>
<dbReference type="PROSITE" id="PS50966">
    <property type="entry name" value="ZF_SWIM"/>
    <property type="match status" value="1"/>
</dbReference>
<evidence type="ECO:0000256" key="2">
    <source>
        <dbReference type="ARBA" id="ARBA00022771"/>
    </source>
</evidence>
<evidence type="ECO:0000256" key="5">
    <source>
        <dbReference type="SAM" id="MobiDB-lite"/>
    </source>
</evidence>
<reference evidence="7 8" key="1">
    <citation type="journal article" date="2017" name="Genome Biol. Evol.">
        <title>Phytophthora megakarya and P. palmivora, closely related causal agents of cacao black pod rot, underwent increases in genome sizes and gene numbers by different mechanisms.</title>
        <authorList>
            <person name="Ali S.S."/>
            <person name="Shao J."/>
            <person name="Lary D.J."/>
            <person name="Kronmiller B."/>
            <person name="Shen D."/>
            <person name="Strem M.D."/>
            <person name="Amoako-Attah I."/>
            <person name="Akrofi A.Y."/>
            <person name="Begoude B.A."/>
            <person name="Ten Hoopen G.M."/>
            <person name="Coulibaly K."/>
            <person name="Kebe B.I."/>
            <person name="Melnick R.L."/>
            <person name="Guiltinan M.J."/>
            <person name="Tyler B.M."/>
            <person name="Meinhardt L.W."/>
            <person name="Bailey B.A."/>
        </authorList>
    </citation>
    <scope>NUCLEOTIDE SEQUENCE [LARGE SCALE GENOMIC DNA]</scope>
    <source>
        <strain evidence="8">sbr112.9</strain>
    </source>
</reference>
<dbReference type="InterPro" id="IPR006564">
    <property type="entry name" value="Znf_PMZ"/>
</dbReference>
<keyword evidence="1" id="KW-0479">Metal-binding</keyword>
<feature type="compositionally biased region" description="Polar residues" evidence="5">
    <location>
        <begin position="367"/>
        <end position="379"/>
    </location>
</feature>
<keyword evidence="3" id="KW-0862">Zinc</keyword>
<evidence type="ECO:0000313" key="8">
    <source>
        <dbReference type="Proteomes" id="UP000237271"/>
    </source>
</evidence>
<name>A0A2P4YG38_9STRA</name>
<keyword evidence="2 4" id="KW-0863">Zinc-finger</keyword>
<evidence type="ECO:0000256" key="3">
    <source>
        <dbReference type="ARBA" id="ARBA00022833"/>
    </source>
</evidence>
<proteinExistence type="predicted"/>